<keyword evidence="2" id="KW-1185">Reference proteome</keyword>
<protein>
    <submittedName>
        <fullName evidence="1">Uncharacterized protein</fullName>
    </submittedName>
</protein>
<dbReference type="KEGG" id="mec:Q7C_34"/>
<dbReference type="Proteomes" id="UP000009145">
    <property type="component" value="Chromosome"/>
</dbReference>
<dbReference type="EMBL" id="CP003380">
    <property type="protein sequence ID" value="AFJ01219.1"/>
    <property type="molecule type" value="Genomic_DNA"/>
</dbReference>
<name>I1YE76_METFJ</name>
<dbReference type="AlphaFoldDB" id="I1YE76"/>
<sequence>MPAWKENQSVMQGMNNLYRYLKARADGKIGVIKPVKVK</sequence>
<gene>
    <name evidence="1" type="ordered locus">Q7C_34</name>
</gene>
<accession>I1YE76</accession>
<organism evidence="1 2">
    <name type="scientific">Methylophaga frappieri (strain ATCC BAA-2434 / DSM 25690 / JAM7)</name>
    <dbReference type="NCBI Taxonomy" id="754477"/>
    <lineage>
        <taxon>Bacteria</taxon>
        <taxon>Pseudomonadati</taxon>
        <taxon>Pseudomonadota</taxon>
        <taxon>Gammaproteobacteria</taxon>
        <taxon>Thiotrichales</taxon>
        <taxon>Piscirickettsiaceae</taxon>
        <taxon>Methylophaga</taxon>
    </lineage>
</organism>
<evidence type="ECO:0000313" key="1">
    <source>
        <dbReference type="EMBL" id="AFJ01219.1"/>
    </source>
</evidence>
<dbReference type="HOGENOM" id="CLU_3329986_0_0_6"/>
<dbReference type="PATRIC" id="fig|754477.3.peg.35"/>
<proteinExistence type="predicted"/>
<dbReference type="STRING" id="754477.Q7C_34"/>
<reference evidence="1 2" key="1">
    <citation type="journal article" date="2012" name="J. Bacteriol.">
        <title>Complete genome sequences of Methylophaga sp. strain JAM1 and Methylophaga sp. strain JAM7.</title>
        <authorList>
            <person name="Villeneuve C."/>
            <person name="Martineau C."/>
            <person name="Mauffrey F."/>
            <person name="Villemur R."/>
        </authorList>
    </citation>
    <scope>NUCLEOTIDE SEQUENCE [LARGE SCALE GENOMIC DNA]</scope>
    <source>
        <strain evidence="1 2">JAM7</strain>
    </source>
</reference>
<evidence type="ECO:0000313" key="2">
    <source>
        <dbReference type="Proteomes" id="UP000009145"/>
    </source>
</evidence>